<keyword evidence="2" id="KW-1185">Reference proteome</keyword>
<reference evidence="2" key="1">
    <citation type="journal article" date="2022" name="Nat. Commun.">
        <title>Chromosome evolution and the genetic basis of agronomically important traits in greater yam.</title>
        <authorList>
            <person name="Bredeson J.V."/>
            <person name="Lyons J.B."/>
            <person name="Oniyinde I.O."/>
            <person name="Okereke N.R."/>
            <person name="Kolade O."/>
            <person name="Nnabue I."/>
            <person name="Nwadili C.O."/>
            <person name="Hribova E."/>
            <person name="Parker M."/>
            <person name="Nwogha J."/>
            <person name="Shu S."/>
            <person name="Carlson J."/>
            <person name="Kariba R."/>
            <person name="Muthemba S."/>
            <person name="Knop K."/>
            <person name="Barton G.J."/>
            <person name="Sherwood A.V."/>
            <person name="Lopez-Montes A."/>
            <person name="Asiedu R."/>
            <person name="Jamnadass R."/>
            <person name="Muchugi A."/>
            <person name="Goodstein D."/>
            <person name="Egesi C.N."/>
            <person name="Featherston J."/>
            <person name="Asfaw A."/>
            <person name="Simpson G.G."/>
            <person name="Dolezel J."/>
            <person name="Hendre P.S."/>
            <person name="Van Deynze A."/>
            <person name="Kumar P.L."/>
            <person name="Obidiegwu J.E."/>
            <person name="Bhattacharjee R."/>
            <person name="Rokhsar D.S."/>
        </authorList>
    </citation>
    <scope>NUCLEOTIDE SEQUENCE [LARGE SCALE GENOMIC DNA]</scope>
    <source>
        <strain evidence="2">cv. TDa95/00328</strain>
    </source>
</reference>
<evidence type="ECO:0000313" key="1">
    <source>
        <dbReference type="EMBL" id="KAH7656424.1"/>
    </source>
</evidence>
<sequence>MEEVESRREPKSKKRKKLQLSMEVLSETPDRIPPLLGYFPSGYNPEAEDQQPEIKVFRNLKRSNRLELVVSPGDSNMQFVGRSYAGEAATPQLCTYALGVLDKESQSLKIVPIAANKVFRLEPRVVKPLSSEKDVGEVLTEEGASRKMSDLTSLYGTKKNKDQMSKWKLLNEQKKDGAATELLEGPRVDDEIEEASEVAKPNAVPNIPPFDITADTPEKAYLLDEIILPGEKRHLIDIFEMVQSGVAFDSSVQFWEENGYPSFVYNRIYKLRYIEDEEKLKNKAAIYSYITHLVTFMSRVSRGSRGRRVSNAASYNIPRVVYQKLTGLFIDPESHALTAEKRGLLIGYILVLTLFVDDFRSEPADITKDLKIPYSELKPYYKQLGCKMLHDPDLKKLVQTLPVPLKFPEQRLYRRKRE</sequence>
<accession>A0ACB7U7Y2</accession>
<comment type="caution">
    <text evidence="1">The sequence shown here is derived from an EMBL/GenBank/DDBJ whole genome shotgun (WGS) entry which is preliminary data.</text>
</comment>
<dbReference type="Proteomes" id="UP000827976">
    <property type="component" value="Chromosome 18"/>
</dbReference>
<evidence type="ECO:0000313" key="2">
    <source>
        <dbReference type="Proteomes" id="UP000827976"/>
    </source>
</evidence>
<gene>
    <name evidence="1" type="ORF">IHE45_18G073500</name>
</gene>
<dbReference type="EMBL" id="CM037028">
    <property type="protein sequence ID" value="KAH7656424.1"/>
    <property type="molecule type" value="Genomic_DNA"/>
</dbReference>
<organism evidence="1 2">
    <name type="scientific">Dioscorea alata</name>
    <name type="common">Purple yam</name>
    <dbReference type="NCBI Taxonomy" id="55571"/>
    <lineage>
        <taxon>Eukaryota</taxon>
        <taxon>Viridiplantae</taxon>
        <taxon>Streptophyta</taxon>
        <taxon>Embryophyta</taxon>
        <taxon>Tracheophyta</taxon>
        <taxon>Spermatophyta</taxon>
        <taxon>Magnoliopsida</taxon>
        <taxon>Liliopsida</taxon>
        <taxon>Dioscoreales</taxon>
        <taxon>Dioscoreaceae</taxon>
        <taxon>Dioscorea</taxon>
    </lineage>
</organism>
<proteinExistence type="predicted"/>
<name>A0ACB7U7Y2_DIOAL</name>
<protein>
    <submittedName>
        <fullName evidence="1">RNA polymerase I associated factor A49-like protein</fullName>
    </submittedName>
</protein>